<protein>
    <submittedName>
        <fullName evidence="7">Cobalt-zinc-cadmium resistance protein CzcD</fullName>
    </submittedName>
</protein>
<feature type="transmembrane region" description="Helical" evidence="5">
    <location>
        <begin position="169"/>
        <end position="186"/>
    </location>
</feature>
<reference evidence="7 8" key="1">
    <citation type="journal article" date="2014" name="Front. Genet.">
        <title>Genome and metabolic network of "Candidatus Phaeomarinobacter ectocarpi" Ec32, a new candidate genus of Alphaproteobacteria frequently associated with brown algae.</title>
        <authorList>
            <person name="Dittami S.M."/>
            <person name="Barbeyron T."/>
            <person name="Boyen C."/>
            <person name="Cambefort J."/>
            <person name="Collet G."/>
            <person name="Delage L."/>
            <person name="Gobet A."/>
            <person name="Groisillier A."/>
            <person name="Leblanc C."/>
            <person name="Michel G."/>
            <person name="Scornet D."/>
            <person name="Siegel A."/>
            <person name="Tapia J.E."/>
            <person name="Tonon T."/>
        </authorList>
    </citation>
    <scope>NUCLEOTIDE SEQUENCE [LARGE SCALE GENOMIC DNA]</scope>
    <source>
        <strain evidence="7 8">Ec32</strain>
    </source>
</reference>
<dbReference type="HOGENOM" id="CLU_013430_8_0_5"/>
<dbReference type="Pfam" id="PF01545">
    <property type="entry name" value="Cation_efflux"/>
    <property type="match status" value="1"/>
</dbReference>
<keyword evidence="2 5" id="KW-0812">Transmembrane</keyword>
<feature type="transmembrane region" description="Helical" evidence="5">
    <location>
        <begin position="72"/>
        <end position="92"/>
    </location>
</feature>
<feature type="transmembrane region" description="Helical" evidence="5">
    <location>
        <begin position="104"/>
        <end position="123"/>
    </location>
</feature>
<evidence type="ECO:0000256" key="2">
    <source>
        <dbReference type="ARBA" id="ARBA00022692"/>
    </source>
</evidence>
<feature type="transmembrane region" description="Helical" evidence="5">
    <location>
        <begin position="192"/>
        <end position="210"/>
    </location>
</feature>
<organism evidence="7 8">
    <name type="scientific">Candidatus Phaeomarinibacter ectocarpi</name>
    <dbReference type="NCBI Taxonomy" id="1458461"/>
    <lineage>
        <taxon>Bacteria</taxon>
        <taxon>Pseudomonadati</taxon>
        <taxon>Pseudomonadota</taxon>
        <taxon>Alphaproteobacteria</taxon>
        <taxon>Hyphomicrobiales</taxon>
        <taxon>Parvibaculaceae</taxon>
        <taxon>Candidatus Phaeomarinibacter</taxon>
    </lineage>
</organism>
<evidence type="ECO:0000256" key="5">
    <source>
        <dbReference type="SAM" id="Phobius"/>
    </source>
</evidence>
<keyword evidence="4 5" id="KW-0472">Membrane</keyword>
<gene>
    <name evidence="7" type="ORF">BN1012_Phect421</name>
</gene>
<keyword evidence="3 5" id="KW-1133">Transmembrane helix</keyword>
<dbReference type="Gene3D" id="1.20.1510.10">
    <property type="entry name" value="Cation efflux protein transmembrane domain"/>
    <property type="match status" value="1"/>
</dbReference>
<dbReference type="Proteomes" id="UP000032160">
    <property type="component" value="Chromosome I"/>
</dbReference>
<dbReference type="PATRIC" id="fig|1458461.3.peg.420"/>
<dbReference type="GO" id="GO:0016020">
    <property type="term" value="C:membrane"/>
    <property type="evidence" value="ECO:0007669"/>
    <property type="project" value="UniProtKB-SubCell"/>
</dbReference>
<dbReference type="GO" id="GO:0008324">
    <property type="term" value="F:monoatomic cation transmembrane transporter activity"/>
    <property type="evidence" value="ECO:0007669"/>
    <property type="project" value="InterPro"/>
</dbReference>
<dbReference type="InterPro" id="IPR058533">
    <property type="entry name" value="Cation_efflux_TM"/>
</dbReference>
<feature type="transmembrane region" description="Helical" evidence="5">
    <location>
        <begin position="129"/>
        <end position="148"/>
    </location>
</feature>
<dbReference type="EMBL" id="HG966617">
    <property type="protein sequence ID" value="CDO58635.1"/>
    <property type="molecule type" value="Genomic_DNA"/>
</dbReference>
<dbReference type="SUPFAM" id="SSF161111">
    <property type="entry name" value="Cation efflux protein transmembrane domain-like"/>
    <property type="match status" value="1"/>
</dbReference>
<sequence>MLTVTGADTSPISKAGDMSAGCNHDVDFDGASAAYKRALWAVIAINGVMFFVEGSAGFAGQSMALKADALDFAGDTATYAMSLMVIGMALHWRARAALVKGFSLLLMGLGVLGLTAYRVIFLNDPSAEIMGSIAALALVANIVSVLILMKFRDGDANVRSVWLCSRNDAIGNVAVIAAAGVVAVSGTAWPDLAVAAFMAWLFTSSAVSIIQQARAELRSIPVAA</sequence>
<keyword evidence="8" id="KW-1185">Reference proteome</keyword>
<evidence type="ECO:0000313" key="8">
    <source>
        <dbReference type="Proteomes" id="UP000032160"/>
    </source>
</evidence>
<proteinExistence type="predicted"/>
<accession>X5MKJ7</accession>
<dbReference type="STRING" id="1458461.BN1012_Phect421"/>
<evidence type="ECO:0000313" key="7">
    <source>
        <dbReference type="EMBL" id="CDO58635.1"/>
    </source>
</evidence>
<feature type="domain" description="Cation efflux protein transmembrane" evidence="6">
    <location>
        <begin position="39"/>
        <end position="216"/>
    </location>
</feature>
<dbReference type="InterPro" id="IPR027469">
    <property type="entry name" value="Cation_efflux_TMD_sf"/>
</dbReference>
<evidence type="ECO:0000256" key="3">
    <source>
        <dbReference type="ARBA" id="ARBA00022989"/>
    </source>
</evidence>
<evidence type="ECO:0000256" key="4">
    <source>
        <dbReference type="ARBA" id="ARBA00023136"/>
    </source>
</evidence>
<comment type="subcellular location">
    <subcellularLocation>
        <location evidence="1">Membrane</location>
        <topology evidence="1">Multi-pass membrane protein</topology>
    </subcellularLocation>
</comment>
<dbReference type="KEGG" id="pect:BN1012_Phect421"/>
<dbReference type="AlphaFoldDB" id="X5MKJ7"/>
<evidence type="ECO:0000259" key="6">
    <source>
        <dbReference type="Pfam" id="PF01545"/>
    </source>
</evidence>
<name>X5MKJ7_9HYPH</name>
<feature type="transmembrane region" description="Helical" evidence="5">
    <location>
        <begin position="38"/>
        <end position="60"/>
    </location>
</feature>
<evidence type="ECO:0000256" key="1">
    <source>
        <dbReference type="ARBA" id="ARBA00004141"/>
    </source>
</evidence>